<name>M4NNP0_9CAUD</name>
<evidence type="ECO:0000313" key="2">
    <source>
        <dbReference type="Proteomes" id="UP000202401"/>
    </source>
</evidence>
<dbReference type="GeneID" id="15013100"/>
<gene>
    <name evidence="1" type="ORF">SWVG_00031</name>
</gene>
<evidence type="ECO:0008006" key="3">
    <source>
        <dbReference type="Google" id="ProtNLM"/>
    </source>
</evidence>
<dbReference type="EMBL" id="HQ317388">
    <property type="protein sequence ID" value="AGG91271.1"/>
    <property type="molecule type" value="Genomic_DNA"/>
</dbReference>
<accession>M4NNP0</accession>
<evidence type="ECO:0000313" key="1">
    <source>
        <dbReference type="EMBL" id="AGG91271.1"/>
    </source>
</evidence>
<dbReference type="RefSeq" id="YP_007676464.1">
    <property type="nucleotide sequence ID" value="NC_020867.1"/>
</dbReference>
<dbReference type="Proteomes" id="UP000202401">
    <property type="component" value="Segment"/>
</dbReference>
<reference evidence="1 2" key="1">
    <citation type="submission" date="2010-09" db="EMBL/GenBank/DDBJ databases">
        <title>The Genome Sequence of Synechococcus phage S-RIP1 isolate R2_2007.</title>
        <authorList>
            <consortium name="The Broad Institute Genome Sequencing Platform"/>
            <person name="Henn M.R."/>
            <person name="Marston M."/>
            <person name="Levin J."/>
            <person name="Malboeuf C."/>
            <person name="Casali M."/>
            <person name="Russ C."/>
            <person name="Lennon N."/>
            <person name="Chapman S.B."/>
            <person name="Erlich R."/>
            <person name="Young S.K."/>
            <person name="Yandava C."/>
            <person name="Zeng Q."/>
            <person name="Fitzgerald M.F."/>
            <person name="Alvarado L."/>
            <person name="Anderson S."/>
            <person name="Berlin A."/>
            <person name="Chen Z."/>
            <person name="Freedman E."/>
            <person name="Gellesch M."/>
            <person name="Goldberg J."/>
            <person name="Green L."/>
            <person name="Griggs A."/>
            <person name="Gujja S."/>
            <person name="Heilman E.R."/>
            <person name="Heiman D."/>
            <person name="Hollinger A."/>
            <person name="Howarth C."/>
            <person name="Larson L."/>
            <person name="Mehta T."/>
            <person name="Neiman D."/>
            <person name="Pearson M."/>
            <person name="Roberts A."/>
            <person name="Ryan E."/>
            <person name="Saif S."/>
            <person name="Shea T."/>
            <person name="Shenoy N."/>
            <person name="Sisk P."/>
            <person name="Stolte C."/>
            <person name="Sykes S."/>
            <person name="White J."/>
            <person name="Haas B."/>
            <person name="Nusbaum C."/>
            <person name="Birren B."/>
        </authorList>
    </citation>
    <scope>NUCLEOTIDE SEQUENCE [LARGE SCALE GENOMIC DNA]</scope>
</reference>
<sequence length="114" mass="13622">MLLAPEMTDYECRVSELIGTLKPARIEHFINELEGWGIDSEEQLDDAYYGCYPSVESFVEDLCEDCYADVIRSMPTFMQTALDYELMWHQSFQYDFFTIYDRDSGDYYFFNRNF</sequence>
<protein>
    <recommendedName>
        <fullName evidence="3">Antirestriction protein</fullName>
    </recommendedName>
</protein>
<keyword evidence="2" id="KW-1185">Reference proteome</keyword>
<proteinExistence type="predicted"/>
<dbReference type="KEGG" id="vg:15013100"/>
<organism evidence="1 2">
    <name type="scientific">Synechococcus phage S-RIP1</name>
    <dbReference type="NCBI Taxonomy" id="754041"/>
    <lineage>
        <taxon>Viruses</taxon>
        <taxon>Duplodnaviria</taxon>
        <taxon>Heunggongvirae</taxon>
        <taxon>Uroviricota</taxon>
        <taxon>Caudoviricetes</taxon>
        <taxon>Autographivirales</taxon>
        <taxon>Kajamvirus</taxon>
        <taxon>Kajamvirus SRIP1</taxon>
    </lineage>
</organism>